<evidence type="ECO:0000256" key="1">
    <source>
        <dbReference type="SAM" id="SignalP"/>
    </source>
</evidence>
<name>A0A7D4B850_9SPHN</name>
<evidence type="ECO:0000313" key="2">
    <source>
        <dbReference type="EMBL" id="QKG70101.1"/>
    </source>
</evidence>
<proteinExistence type="predicted"/>
<dbReference type="Proteomes" id="UP000504693">
    <property type="component" value="Chromosome"/>
</dbReference>
<protein>
    <recommendedName>
        <fullName evidence="4">DUF1176 domain-containing protein</fullName>
    </recommendedName>
</protein>
<accession>A0A7D4B850</accession>
<dbReference type="KEGG" id="emv:HQR01_01225"/>
<reference evidence="2 3" key="1">
    <citation type="submission" date="2020-05" db="EMBL/GenBank/DDBJ databases">
        <title>Erythrobacter mangrovi sp. nov., isolated from rhizosphere soil of mangrove plant (Kandelia candel).</title>
        <authorList>
            <person name="Ye Y.H."/>
        </authorList>
    </citation>
    <scope>NUCLEOTIDE SEQUENCE [LARGE SCALE GENOMIC DNA]</scope>
    <source>
        <strain evidence="2 3">EB310</strain>
    </source>
</reference>
<sequence length="226" mass="24413">MIQRTAGILFGLAITILAAPAQAAPDLAACNELGTDPDPLNPRTEAPELPADWADIAQASREWLAVSTELGSTHCSYIGWIAKFRSFDRVADRFLGISWSGYEAFGYLLIDQSGSGTDLDTGAKPVISPSGSFFATIQWSDAGWGGFEGFAVYRILSRRIEPQHVDTDLPWAGWRIDRWEGEECVHLSAVPYSVGNATAPRDSYVAVADNGWKLAKGDTCAAPDTD</sequence>
<evidence type="ECO:0000313" key="3">
    <source>
        <dbReference type="Proteomes" id="UP000504693"/>
    </source>
</evidence>
<dbReference type="RefSeq" id="WP_173211987.1">
    <property type="nucleotide sequence ID" value="NZ_CP053921.1"/>
</dbReference>
<keyword evidence="3" id="KW-1185">Reference proteome</keyword>
<keyword evidence="1" id="KW-0732">Signal</keyword>
<evidence type="ECO:0008006" key="4">
    <source>
        <dbReference type="Google" id="ProtNLM"/>
    </source>
</evidence>
<dbReference type="AlphaFoldDB" id="A0A7D4B850"/>
<gene>
    <name evidence="2" type="ORF">HQR01_01225</name>
</gene>
<organism evidence="2 3">
    <name type="scientific">Erythrobacter mangrovi</name>
    <dbReference type="NCBI Taxonomy" id="2739433"/>
    <lineage>
        <taxon>Bacteria</taxon>
        <taxon>Pseudomonadati</taxon>
        <taxon>Pseudomonadota</taxon>
        <taxon>Alphaproteobacteria</taxon>
        <taxon>Sphingomonadales</taxon>
        <taxon>Erythrobacteraceae</taxon>
        <taxon>Erythrobacter/Porphyrobacter group</taxon>
        <taxon>Erythrobacter</taxon>
    </lineage>
</organism>
<dbReference type="EMBL" id="CP053921">
    <property type="protein sequence ID" value="QKG70101.1"/>
    <property type="molecule type" value="Genomic_DNA"/>
</dbReference>
<feature type="chain" id="PRO_5028929831" description="DUF1176 domain-containing protein" evidence="1">
    <location>
        <begin position="24"/>
        <end position="226"/>
    </location>
</feature>
<feature type="signal peptide" evidence="1">
    <location>
        <begin position="1"/>
        <end position="23"/>
    </location>
</feature>